<dbReference type="Proteomes" id="UP000325577">
    <property type="component" value="Linkage Group LG17"/>
</dbReference>
<evidence type="ECO:0000313" key="2">
    <source>
        <dbReference type="Proteomes" id="UP000325577"/>
    </source>
</evidence>
<accession>A0A5J5AZT9</accession>
<reference evidence="1 2" key="1">
    <citation type="submission" date="2019-09" db="EMBL/GenBank/DDBJ databases">
        <title>A chromosome-level genome assembly of the Chinese tupelo Nyssa sinensis.</title>
        <authorList>
            <person name="Yang X."/>
            <person name="Kang M."/>
            <person name="Yang Y."/>
            <person name="Xiong H."/>
            <person name="Wang M."/>
            <person name="Zhang Z."/>
            <person name="Wang Z."/>
            <person name="Wu H."/>
            <person name="Ma T."/>
            <person name="Liu J."/>
            <person name="Xi Z."/>
        </authorList>
    </citation>
    <scope>NUCLEOTIDE SEQUENCE [LARGE SCALE GENOMIC DNA]</scope>
    <source>
        <strain evidence="1">J267</strain>
        <tissue evidence="1">Leaf</tissue>
    </source>
</reference>
<dbReference type="EMBL" id="CM018040">
    <property type="protein sequence ID" value="KAA8535436.1"/>
    <property type="molecule type" value="Genomic_DNA"/>
</dbReference>
<sequence>MTLKLGMQFVDDGYNICIKKLEKAFLEFDSNVLENIGLKEAVAAEDVDTLIREFGLRYIRKFRNVRARVLLQMVNVGCVGRCG</sequence>
<organism evidence="1 2">
    <name type="scientific">Nyssa sinensis</name>
    <dbReference type="NCBI Taxonomy" id="561372"/>
    <lineage>
        <taxon>Eukaryota</taxon>
        <taxon>Viridiplantae</taxon>
        <taxon>Streptophyta</taxon>
        <taxon>Embryophyta</taxon>
        <taxon>Tracheophyta</taxon>
        <taxon>Spermatophyta</taxon>
        <taxon>Magnoliopsida</taxon>
        <taxon>eudicotyledons</taxon>
        <taxon>Gunneridae</taxon>
        <taxon>Pentapetalae</taxon>
        <taxon>asterids</taxon>
        <taxon>Cornales</taxon>
        <taxon>Nyssaceae</taxon>
        <taxon>Nyssa</taxon>
    </lineage>
</organism>
<dbReference type="AlphaFoldDB" id="A0A5J5AZT9"/>
<proteinExistence type="predicted"/>
<name>A0A5J5AZT9_9ASTE</name>
<gene>
    <name evidence="1" type="ORF">F0562_030423</name>
</gene>
<keyword evidence="2" id="KW-1185">Reference proteome</keyword>
<evidence type="ECO:0000313" key="1">
    <source>
        <dbReference type="EMBL" id="KAA8535436.1"/>
    </source>
</evidence>
<protein>
    <submittedName>
        <fullName evidence="1">Uncharacterized protein</fullName>
    </submittedName>
</protein>